<comment type="caution">
    <text evidence="3">The sequence shown here is derived from an EMBL/GenBank/DDBJ whole genome shotgun (WGS) entry which is preliminary data.</text>
</comment>
<reference evidence="3" key="1">
    <citation type="submission" date="2021-01" db="EMBL/GenBank/DDBJ databases">
        <title>Modified the classification status of verrucomicrobia.</title>
        <authorList>
            <person name="Feng X."/>
        </authorList>
    </citation>
    <scope>NUCLEOTIDE SEQUENCE</scope>
    <source>
        <strain evidence="3">KCTC 22041</strain>
    </source>
</reference>
<accession>A0A934VWT7</accession>
<dbReference type="EMBL" id="JAENIJ010000014">
    <property type="protein sequence ID" value="MBK1882859.1"/>
    <property type="molecule type" value="Genomic_DNA"/>
</dbReference>
<dbReference type="InterPro" id="IPR045304">
    <property type="entry name" value="LbH_SAT"/>
</dbReference>
<evidence type="ECO:0008006" key="5">
    <source>
        <dbReference type="Google" id="ProtNLM"/>
    </source>
</evidence>
<dbReference type="PANTHER" id="PTHR42811">
    <property type="entry name" value="SERINE ACETYLTRANSFERASE"/>
    <property type="match status" value="1"/>
</dbReference>
<keyword evidence="4" id="KW-1185">Reference proteome</keyword>
<dbReference type="SUPFAM" id="SSF51161">
    <property type="entry name" value="Trimeric LpxA-like enzymes"/>
    <property type="match status" value="1"/>
</dbReference>
<dbReference type="RefSeq" id="WP_200270394.1">
    <property type="nucleotide sequence ID" value="NZ_JAENIJ010000014.1"/>
</dbReference>
<dbReference type="CDD" id="cd03354">
    <property type="entry name" value="LbH_SAT"/>
    <property type="match status" value="1"/>
</dbReference>
<name>A0A934VWT7_9BACT</name>
<dbReference type="GO" id="GO:0016746">
    <property type="term" value="F:acyltransferase activity"/>
    <property type="evidence" value="ECO:0007669"/>
    <property type="project" value="UniProtKB-KW"/>
</dbReference>
<keyword evidence="1" id="KW-0808">Transferase</keyword>
<dbReference type="Gene3D" id="2.160.10.10">
    <property type="entry name" value="Hexapeptide repeat proteins"/>
    <property type="match status" value="1"/>
</dbReference>
<dbReference type="InterPro" id="IPR011004">
    <property type="entry name" value="Trimer_LpxA-like_sf"/>
</dbReference>
<dbReference type="AlphaFoldDB" id="A0A934VWT7"/>
<gene>
    <name evidence="3" type="ORF">JIN85_10560</name>
</gene>
<evidence type="ECO:0000256" key="1">
    <source>
        <dbReference type="ARBA" id="ARBA00022679"/>
    </source>
</evidence>
<proteinExistence type="predicted"/>
<evidence type="ECO:0000313" key="4">
    <source>
        <dbReference type="Proteomes" id="UP000603141"/>
    </source>
</evidence>
<dbReference type="Proteomes" id="UP000603141">
    <property type="component" value="Unassembled WGS sequence"/>
</dbReference>
<sequence length="200" mass="21942">MIKNKKDLQYYLEADRIAIAPNKSKPGILATTEKDLIWKYQIALRKTEYWINTKDANSIKKRICQKIWKYRLFRLEICLGFHITPNTIGPGLSIAHAGNVIINGTARIGKNCRIHPGVVVGMNGRESGAASIGDNVYLANGAKIFGKITIVDDVVIGASSIVTKDILSSGTYAGIPSKKISDNKNSFPMNRRGADIAKPN</sequence>
<organism evidence="3 4">
    <name type="scientific">Luteolibacter pohnpeiensis</name>
    <dbReference type="NCBI Taxonomy" id="454153"/>
    <lineage>
        <taxon>Bacteria</taxon>
        <taxon>Pseudomonadati</taxon>
        <taxon>Verrucomicrobiota</taxon>
        <taxon>Verrucomicrobiia</taxon>
        <taxon>Verrucomicrobiales</taxon>
        <taxon>Verrucomicrobiaceae</taxon>
        <taxon>Luteolibacter</taxon>
    </lineage>
</organism>
<evidence type="ECO:0000256" key="2">
    <source>
        <dbReference type="ARBA" id="ARBA00023315"/>
    </source>
</evidence>
<keyword evidence="2" id="KW-0012">Acyltransferase</keyword>
<protein>
    <recommendedName>
        <fullName evidence="5">Serine acetyltransferase</fullName>
    </recommendedName>
</protein>
<evidence type="ECO:0000313" key="3">
    <source>
        <dbReference type="EMBL" id="MBK1882859.1"/>
    </source>
</evidence>